<organism evidence="1 2">
    <name type="scientific">Candidatus Nitronereus thalassa</name>
    <dbReference type="NCBI Taxonomy" id="3020898"/>
    <lineage>
        <taxon>Bacteria</taxon>
        <taxon>Pseudomonadati</taxon>
        <taxon>Nitrospirota</taxon>
        <taxon>Nitrospiria</taxon>
        <taxon>Nitrospirales</taxon>
        <taxon>Nitrospiraceae</taxon>
        <taxon>Candidatus Nitronereus</taxon>
    </lineage>
</organism>
<protein>
    <recommendedName>
        <fullName evidence="3">DUF3221 domain-containing protein</fullName>
    </recommendedName>
</protein>
<reference evidence="1 2" key="1">
    <citation type="journal article" date="2023" name="ISME J.">
        <title>Cultivation and genomic characterization of novel and ubiquitous marine nitrite-oxidizing bacteria from the Nitrospirales.</title>
        <authorList>
            <person name="Mueller A.J."/>
            <person name="Daebeler A."/>
            <person name="Herbold C.W."/>
            <person name="Kirkegaard R.H."/>
            <person name="Daims H."/>
        </authorList>
    </citation>
    <scope>NUCLEOTIDE SEQUENCE [LARGE SCALE GENOMIC DNA]</scope>
    <source>
        <strain evidence="1 2">EB</strain>
    </source>
</reference>
<dbReference type="RefSeq" id="WP_313833579.1">
    <property type="nucleotide sequence ID" value="NZ_JAQOUE010000001.1"/>
</dbReference>
<comment type="caution">
    <text evidence="1">The sequence shown here is derived from an EMBL/GenBank/DDBJ whole genome shotgun (WGS) entry which is preliminary data.</text>
</comment>
<name>A0ABU3K9K6_9BACT</name>
<accession>A0ABU3K9K6</accession>
<proteinExistence type="predicted"/>
<gene>
    <name evidence="1" type="ORF">PPG34_12065</name>
</gene>
<dbReference type="Proteomes" id="UP001250932">
    <property type="component" value="Unassembled WGS sequence"/>
</dbReference>
<evidence type="ECO:0000313" key="1">
    <source>
        <dbReference type="EMBL" id="MDT7043091.1"/>
    </source>
</evidence>
<sequence length="150" mass="16519">MSHILTKFNNVAVSLSVGVLGLFCFLAVGVSGCVTEPPLNTDAEVPQEATQENLGLGIVLGTSGYQKIEKDSVLPEAYAQTIEGQVRKIEGAAYVVQDITEHEYRIPFDQNTTIDRPAHVGDWIQAFLDERGRSIHIRNIDKKIKAKQEP</sequence>
<evidence type="ECO:0000313" key="2">
    <source>
        <dbReference type="Proteomes" id="UP001250932"/>
    </source>
</evidence>
<keyword evidence="2" id="KW-1185">Reference proteome</keyword>
<dbReference type="EMBL" id="JAQOUE010000001">
    <property type="protein sequence ID" value="MDT7043091.1"/>
    <property type="molecule type" value="Genomic_DNA"/>
</dbReference>
<dbReference type="PROSITE" id="PS51257">
    <property type="entry name" value="PROKAR_LIPOPROTEIN"/>
    <property type="match status" value="1"/>
</dbReference>
<evidence type="ECO:0008006" key="3">
    <source>
        <dbReference type="Google" id="ProtNLM"/>
    </source>
</evidence>